<dbReference type="AlphaFoldDB" id="W6Q2P3"/>
<name>W6Q2P3_PENRF</name>
<gene>
    <name evidence="1" type="ORF">PROQFM164_S01g002295</name>
</gene>
<keyword evidence="2" id="KW-1185">Reference proteome</keyword>
<reference evidence="1" key="1">
    <citation type="journal article" date="2014" name="Nat. Commun.">
        <title>Multiple recent horizontal transfers of a large genomic region in cheese making fungi.</title>
        <authorList>
            <person name="Cheeseman K."/>
            <person name="Ropars J."/>
            <person name="Renault P."/>
            <person name="Dupont J."/>
            <person name="Gouzy J."/>
            <person name="Branca A."/>
            <person name="Abraham A.L."/>
            <person name="Ceppi M."/>
            <person name="Conseiller E."/>
            <person name="Debuchy R."/>
            <person name="Malagnac F."/>
            <person name="Goarin A."/>
            <person name="Silar P."/>
            <person name="Lacoste S."/>
            <person name="Sallet E."/>
            <person name="Bensimon A."/>
            <person name="Giraud T."/>
            <person name="Brygoo Y."/>
        </authorList>
    </citation>
    <scope>NUCLEOTIDE SEQUENCE [LARGE SCALE GENOMIC DNA]</scope>
    <source>
        <strain evidence="1">FM164</strain>
    </source>
</reference>
<organism evidence="1 2">
    <name type="scientific">Penicillium roqueforti (strain FM164)</name>
    <dbReference type="NCBI Taxonomy" id="1365484"/>
    <lineage>
        <taxon>Eukaryota</taxon>
        <taxon>Fungi</taxon>
        <taxon>Dikarya</taxon>
        <taxon>Ascomycota</taxon>
        <taxon>Pezizomycotina</taxon>
        <taxon>Eurotiomycetes</taxon>
        <taxon>Eurotiomycetidae</taxon>
        <taxon>Eurotiales</taxon>
        <taxon>Aspergillaceae</taxon>
        <taxon>Penicillium</taxon>
    </lineage>
</organism>
<evidence type="ECO:0000313" key="1">
    <source>
        <dbReference type="EMBL" id="CDM28484.1"/>
    </source>
</evidence>
<protein>
    <submittedName>
        <fullName evidence="1">Genomic scaffold, ProqFM164S01</fullName>
    </submittedName>
</protein>
<evidence type="ECO:0000313" key="2">
    <source>
        <dbReference type="Proteomes" id="UP000030686"/>
    </source>
</evidence>
<accession>W6Q2P3</accession>
<proteinExistence type="predicted"/>
<dbReference type="Proteomes" id="UP000030686">
    <property type="component" value="Unassembled WGS sequence"/>
</dbReference>
<sequence length="91" mass="9810">MAGSGIHSMDADRGITGPCVGILQLYSDIALRTDYGIRTSAILSASSSGFPILRECHTRFHTTMQNAWGGKTKLFATGSTTKESIPYIKSR</sequence>
<dbReference type="EMBL" id="HG792015">
    <property type="protein sequence ID" value="CDM28484.1"/>
    <property type="molecule type" value="Genomic_DNA"/>
</dbReference>